<feature type="domain" description="SGNH hydrolase-type esterase" evidence="1">
    <location>
        <begin position="7"/>
        <end position="186"/>
    </location>
</feature>
<keyword evidence="2" id="KW-0378">Hydrolase</keyword>
<organism evidence="2 3">
    <name type="scientific">Lysobacter soyae</name>
    <dbReference type="NCBI Taxonomy" id="2764185"/>
    <lineage>
        <taxon>Bacteria</taxon>
        <taxon>Pseudomonadati</taxon>
        <taxon>Pseudomonadota</taxon>
        <taxon>Gammaproteobacteria</taxon>
        <taxon>Lysobacterales</taxon>
        <taxon>Lysobacteraceae</taxon>
        <taxon>Lysobacter</taxon>
    </lineage>
</organism>
<dbReference type="InterPro" id="IPR013830">
    <property type="entry name" value="SGNH_hydro"/>
</dbReference>
<evidence type="ECO:0000313" key="2">
    <source>
        <dbReference type="EMBL" id="QYR53258.1"/>
    </source>
</evidence>
<evidence type="ECO:0000313" key="3">
    <source>
        <dbReference type="Proteomes" id="UP000824755"/>
    </source>
</evidence>
<dbReference type="Proteomes" id="UP000824755">
    <property type="component" value="Chromosome"/>
</dbReference>
<reference evidence="2 3" key="1">
    <citation type="submission" date="2021-08" db="EMBL/GenBank/DDBJ databases">
        <title>Lysobacter sp. strain CJ11 Genome sequencing and assembly.</title>
        <authorList>
            <person name="Kim I."/>
        </authorList>
    </citation>
    <scope>NUCLEOTIDE SEQUENCE [LARGE SCALE GENOMIC DNA]</scope>
    <source>
        <strain evidence="2 3">CJ11</strain>
    </source>
</reference>
<dbReference type="SUPFAM" id="SSF52266">
    <property type="entry name" value="SGNH hydrolase"/>
    <property type="match status" value="1"/>
</dbReference>
<protein>
    <submittedName>
        <fullName evidence="2">SGNH/GDSL hydrolase family protein</fullName>
    </submittedName>
</protein>
<keyword evidence="3" id="KW-1185">Reference proteome</keyword>
<accession>A0ABX8WR04</accession>
<name>A0ABX8WR04_9GAMM</name>
<sequence>MNTFLQLGDSYTIGEGVDDAGRWGNQLAHALRKEGVAITDPHFVATTGWTSGELIARLDALEPLGNAWGLVSLLIGVNNQYRGLPVETYANEFDILLDRAVAFAQGDADRVLVMSIPDWGVTPFARSQGRVEAEVARDIDAYNAIARERCESLAVRYVDITPVSRRYGGEVEMLVADALHPSAAMYGLWAAQALPVVRQMPWVDSVA</sequence>
<dbReference type="Pfam" id="PF13472">
    <property type="entry name" value="Lipase_GDSL_2"/>
    <property type="match status" value="1"/>
</dbReference>
<dbReference type="CDD" id="cd01832">
    <property type="entry name" value="SGNH_hydrolase_like_1"/>
    <property type="match status" value="1"/>
</dbReference>
<evidence type="ECO:0000259" key="1">
    <source>
        <dbReference type="Pfam" id="PF13472"/>
    </source>
</evidence>
<proteinExistence type="predicted"/>
<dbReference type="InterPro" id="IPR036514">
    <property type="entry name" value="SGNH_hydro_sf"/>
</dbReference>
<dbReference type="Gene3D" id="3.40.50.1110">
    <property type="entry name" value="SGNH hydrolase"/>
    <property type="match status" value="1"/>
</dbReference>
<dbReference type="EMBL" id="CP080544">
    <property type="protein sequence ID" value="QYR53258.1"/>
    <property type="molecule type" value="Genomic_DNA"/>
</dbReference>
<dbReference type="GO" id="GO:0016787">
    <property type="term" value="F:hydrolase activity"/>
    <property type="evidence" value="ECO:0007669"/>
    <property type="project" value="UniProtKB-KW"/>
</dbReference>
<dbReference type="RefSeq" id="WP_220380075.1">
    <property type="nucleotide sequence ID" value="NZ_CP080544.1"/>
</dbReference>
<gene>
    <name evidence="2" type="ORF">H8L67_01700</name>
</gene>